<keyword evidence="2" id="KW-1185">Reference proteome</keyword>
<evidence type="ECO:0000313" key="1">
    <source>
        <dbReference type="EMBL" id="KRK97994.1"/>
    </source>
</evidence>
<gene>
    <name evidence="1" type="ORF">FD04_GL000971</name>
</gene>
<sequence length="104" mass="11975">MSNQVSAIKKISSQLNDRYRQFLELDTLPSHMPLAQLDYFLTQAMSRHYHVKLHLAGQDAPTMSGYLSKGPKDTYLVSAPHQKLTQLAHLNQINFVERVDYLPY</sequence>
<reference evidence="1 2" key="1">
    <citation type="journal article" date="2015" name="Genome Announc.">
        <title>Expanding the biotechnology potential of lactobacilli through comparative genomics of 213 strains and associated genera.</title>
        <authorList>
            <person name="Sun Z."/>
            <person name="Harris H.M."/>
            <person name="McCann A."/>
            <person name="Guo C."/>
            <person name="Argimon S."/>
            <person name="Zhang W."/>
            <person name="Yang X."/>
            <person name="Jeffery I.B."/>
            <person name="Cooney J.C."/>
            <person name="Kagawa T.F."/>
            <person name="Liu W."/>
            <person name="Song Y."/>
            <person name="Salvetti E."/>
            <person name="Wrobel A."/>
            <person name="Rasinkangas P."/>
            <person name="Parkhill J."/>
            <person name="Rea M.C."/>
            <person name="O'Sullivan O."/>
            <person name="Ritari J."/>
            <person name="Douillard F.P."/>
            <person name="Paul Ross R."/>
            <person name="Yang R."/>
            <person name="Briner A.E."/>
            <person name="Felis G.E."/>
            <person name="de Vos W.M."/>
            <person name="Barrangou R."/>
            <person name="Klaenhammer T.R."/>
            <person name="Caufield P.W."/>
            <person name="Cui Y."/>
            <person name="Zhang H."/>
            <person name="O'Toole P.W."/>
        </authorList>
    </citation>
    <scope>NUCLEOTIDE SEQUENCE [LARGE SCALE GENOMIC DNA]</scope>
    <source>
        <strain evidence="1 2">DSM 19909</strain>
    </source>
</reference>
<name>A0A0R1LZV0_9LACO</name>
<protein>
    <submittedName>
        <fullName evidence="1">Uncharacterized protein</fullName>
    </submittedName>
</protein>
<dbReference type="STRING" id="1423776.FD04_GL000971"/>
<accession>A0A0R1LZV0</accession>
<comment type="caution">
    <text evidence="1">The sequence shown here is derived from an EMBL/GenBank/DDBJ whole genome shotgun (WGS) entry which is preliminary data.</text>
</comment>
<proteinExistence type="predicted"/>
<dbReference type="OrthoDB" id="2295422at2"/>
<organism evidence="1 2">
    <name type="scientific">Secundilactobacillus odoratitofui DSM 19909 = JCM 15043</name>
    <dbReference type="NCBI Taxonomy" id="1423776"/>
    <lineage>
        <taxon>Bacteria</taxon>
        <taxon>Bacillati</taxon>
        <taxon>Bacillota</taxon>
        <taxon>Bacilli</taxon>
        <taxon>Lactobacillales</taxon>
        <taxon>Lactobacillaceae</taxon>
        <taxon>Secundilactobacillus</taxon>
    </lineage>
</organism>
<dbReference type="Proteomes" id="UP000051160">
    <property type="component" value="Unassembled WGS sequence"/>
</dbReference>
<dbReference type="RefSeq" id="WP_054700048.1">
    <property type="nucleotide sequence ID" value="NZ_AZEE01000028.1"/>
</dbReference>
<dbReference type="AlphaFoldDB" id="A0A0R1LZV0"/>
<evidence type="ECO:0000313" key="2">
    <source>
        <dbReference type="Proteomes" id="UP000051160"/>
    </source>
</evidence>
<dbReference type="PATRIC" id="fig|1423776.4.peg.980"/>
<dbReference type="EMBL" id="AZEE01000028">
    <property type="protein sequence ID" value="KRK97994.1"/>
    <property type="molecule type" value="Genomic_DNA"/>
</dbReference>